<protein>
    <submittedName>
        <fullName evidence="11">Urea ABC transporter permease subunit UrtB</fullName>
    </submittedName>
</protein>
<name>A0A4R5PQ00_9HYPH</name>
<dbReference type="GO" id="GO:0022857">
    <property type="term" value="F:transmembrane transporter activity"/>
    <property type="evidence" value="ECO:0007669"/>
    <property type="project" value="InterPro"/>
</dbReference>
<evidence type="ECO:0000256" key="1">
    <source>
        <dbReference type="ARBA" id="ARBA00004651"/>
    </source>
</evidence>
<keyword evidence="10" id="KW-0732">Signal</keyword>
<gene>
    <name evidence="11" type="primary">urtB</name>
    <name evidence="11" type="ORF">E2A64_06555</name>
</gene>
<feature type="transmembrane region" description="Helical" evidence="9">
    <location>
        <begin position="441"/>
        <end position="463"/>
    </location>
</feature>
<evidence type="ECO:0000256" key="8">
    <source>
        <dbReference type="ARBA" id="ARBA00037998"/>
    </source>
</evidence>
<organism evidence="11 12">
    <name type="scientific">Pseudohoeflea suaedae</name>
    <dbReference type="NCBI Taxonomy" id="877384"/>
    <lineage>
        <taxon>Bacteria</taxon>
        <taxon>Pseudomonadati</taxon>
        <taxon>Pseudomonadota</taxon>
        <taxon>Alphaproteobacteria</taxon>
        <taxon>Hyphomicrobiales</taxon>
        <taxon>Rhizobiaceae</taxon>
        <taxon>Pseudohoeflea</taxon>
    </lineage>
</organism>
<feature type="transmembrane region" description="Helical" evidence="9">
    <location>
        <begin position="647"/>
        <end position="664"/>
    </location>
</feature>
<comment type="subcellular location">
    <subcellularLocation>
        <location evidence="1">Cell membrane</location>
        <topology evidence="1">Multi-pass membrane protein</topology>
    </subcellularLocation>
</comment>
<dbReference type="GO" id="GO:0006865">
    <property type="term" value="P:amino acid transport"/>
    <property type="evidence" value="ECO:0007669"/>
    <property type="project" value="UniProtKB-KW"/>
</dbReference>
<dbReference type="PANTHER" id="PTHR11795">
    <property type="entry name" value="BRANCHED-CHAIN AMINO ACID TRANSPORT SYSTEM PERMEASE PROTEIN LIVH"/>
    <property type="match status" value="1"/>
</dbReference>
<evidence type="ECO:0000256" key="6">
    <source>
        <dbReference type="ARBA" id="ARBA00022989"/>
    </source>
</evidence>
<evidence type="ECO:0000256" key="3">
    <source>
        <dbReference type="ARBA" id="ARBA00022475"/>
    </source>
</evidence>
<comment type="caution">
    <text evidence="11">The sequence shown here is derived from an EMBL/GenBank/DDBJ whole genome shotgun (WGS) entry which is preliminary data.</text>
</comment>
<keyword evidence="7 9" id="KW-0472">Membrane</keyword>
<feature type="transmembrane region" description="Helical" evidence="9">
    <location>
        <begin position="575"/>
        <end position="595"/>
    </location>
</feature>
<dbReference type="GO" id="GO:0005886">
    <property type="term" value="C:plasma membrane"/>
    <property type="evidence" value="ECO:0007669"/>
    <property type="project" value="UniProtKB-SubCell"/>
</dbReference>
<feature type="signal peptide" evidence="10">
    <location>
        <begin position="1"/>
        <end position="21"/>
    </location>
</feature>
<dbReference type="NCBIfam" id="TIGR03409">
    <property type="entry name" value="urea_trans_UrtB"/>
    <property type="match status" value="1"/>
</dbReference>
<keyword evidence="5" id="KW-0029">Amino-acid transport</keyword>
<dbReference type="PANTHER" id="PTHR11795:SF447">
    <property type="entry name" value="ABC TRANSPORTER PERMEASE PROTEIN"/>
    <property type="match status" value="1"/>
</dbReference>
<evidence type="ECO:0000256" key="4">
    <source>
        <dbReference type="ARBA" id="ARBA00022692"/>
    </source>
</evidence>
<keyword evidence="12" id="KW-1185">Reference proteome</keyword>
<dbReference type="CDD" id="cd06582">
    <property type="entry name" value="TM_PBP1_LivH_like"/>
    <property type="match status" value="1"/>
</dbReference>
<evidence type="ECO:0000256" key="7">
    <source>
        <dbReference type="ARBA" id="ARBA00023136"/>
    </source>
</evidence>
<dbReference type="AlphaFoldDB" id="A0A4R5PQ00"/>
<feature type="transmembrane region" description="Helical" evidence="9">
    <location>
        <begin position="524"/>
        <end position="544"/>
    </location>
</feature>
<evidence type="ECO:0000256" key="10">
    <source>
        <dbReference type="SAM" id="SignalP"/>
    </source>
</evidence>
<dbReference type="InterPro" id="IPR017779">
    <property type="entry name" value="ABC_UrtB_bac"/>
</dbReference>
<dbReference type="EMBL" id="SMSI01000001">
    <property type="protein sequence ID" value="TDH38751.1"/>
    <property type="molecule type" value="Genomic_DNA"/>
</dbReference>
<evidence type="ECO:0000256" key="5">
    <source>
        <dbReference type="ARBA" id="ARBA00022970"/>
    </source>
</evidence>
<evidence type="ECO:0000313" key="11">
    <source>
        <dbReference type="EMBL" id="TDH38751.1"/>
    </source>
</evidence>
<keyword evidence="2" id="KW-0813">Transport</keyword>
<keyword evidence="3" id="KW-1003">Cell membrane</keyword>
<dbReference type="OrthoDB" id="9807115at2"/>
<proteinExistence type="inferred from homology"/>
<keyword evidence="4 9" id="KW-0812">Transmembrane</keyword>
<reference evidence="11 12" key="1">
    <citation type="journal article" date="2013" name="Int. J. Syst. Evol. Microbiol.">
        <title>Hoeflea suaedae sp. nov., an endophytic bacterium isolated from the root of the halophyte Suaeda maritima.</title>
        <authorList>
            <person name="Chung E.J."/>
            <person name="Park J.A."/>
            <person name="Pramanik P."/>
            <person name="Bibi F."/>
            <person name="Jeon C.O."/>
            <person name="Chung Y.R."/>
        </authorList>
    </citation>
    <scope>NUCLEOTIDE SEQUENCE [LARGE SCALE GENOMIC DNA]</scope>
    <source>
        <strain evidence="11 12">YC6898</strain>
    </source>
</reference>
<comment type="similarity">
    <text evidence="8">Belongs to the binding-protein-dependent transport system permease family. LivHM subfamily.</text>
</comment>
<feature type="transmembrane region" description="Helical" evidence="9">
    <location>
        <begin position="385"/>
        <end position="408"/>
    </location>
</feature>
<accession>A0A4R5PQ00</accession>
<dbReference type="InterPro" id="IPR001851">
    <property type="entry name" value="ABC_transp_permease"/>
</dbReference>
<sequence length="679" mass="72833">MLRPILIAALLALAAPHLAHAQDAASPSDTPAASEEILDDAGPAQATAPAPAGPLQAILQAHKDKVAKASRRTVDEVITAVREAGLPQGLTFLERWGDRELWQREEDGLFFFTRKADGQNLTLIDIDTGEEVGTISKGEMNQLKPNSGVRTVIASSLVASQLEDADPARRRQALNALERNADESHLEPLRASIAKEDDPALKARKERLLRVITISFGQTTEDRVEAIRSFSQDLSIDARAALNPLVVTRIGYSEGNPEGVNVARLLTPGKTIAREDAYRLLVDDGKAVAARTRGERKAALEANIEDGTVGGVPVAELSSQEARDRAYSNLVADGKAPAFVTDETMDAELAKYTFYEAYADSNTDVTTAAAETLDSIDQYVGLNRFFSLVLDGISLASIYFLAAIGLAITFGVMGVINMAHGEFIMIGAYTGYVVQQIIPNYTVSIIVALPLAFIIAAAAGIALERLVIRHLASRPLETLLATFGVSIALQQIAKNVFGTQARPLTSPSWLDGAWVINDVVAVSYIRIAIFVLAILFFALLLFVLNRTRLGLEVRAVTQNPRMASSMGINPDRINMLTFALGSGIAGIAGVAIGLFAKVTSELGQAYIVQSFMTVVVGGVGNIWGTLAGATMIGFLQKVIEFFNPSNTLAAQTYMIIFIIIFIQFRPKGIIALKGRAAGD</sequence>
<evidence type="ECO:0000313" key="12">
    <source>
        <dbReference type="Proteomes" id="UP000295131"/>
    </source>
</evidence>
<dbReference type="RefSeq" id="WP_133283585.1">
    <property type="nucleotide sequence ID" value="NZ_SMSI01000001.1"/>
</dbReference>
<feature type="transmembrane region" description="Helical" evidence="9">
    <location>
        <begin position="607"/>
        <end position="635"/>
    </location>
</feature>
<dbReference type="Proteomes" id="UP000295131">
    <property type="component" value="Unassembled WGS sequence"/>
</dbReference>
<keyword evidence="6 9" id="KW-1133">Transmembrane helix</keyword>
<feature type="chain" id="PRO_5020492904" evidence="10">
    <location>
        <begin position="22"/>
        <end position="679"/>
    </location>
</feature>
<dbReference type="Pfam" id="PF02653">
    <property type="entry name" value="BPD_transp_2"/>
    <property type="match status" value="1"/>
</dbReference>
<evidence type="ECO:0000256" key="9">
    <source>
        <dbReference type="SAM" id="Phobius"/>
    </source>
</evidence>
<evidence type="ECO:0000256" key="2">
    <source>
        <dbReference type="ARBA" id="ARBA00022448"/>
    </source>
</evidence>
<dbReference type="InterPro" id="IPR052157">
    <property type="entry name" value="BCAA_transport_permease"/>
</dbReference>